<organism evidence="1 2">
    <name type="scientific">Daphnia magna</name>
    <dbReference type="NCBI Taxonomy" id="35525"/>
    <lineage>
        <taxon>Eukaryota</taxon>
        <taxon>Metazoa</taxon>
        <taxon>Ecdysozoa</taxon>
        <taxon>Arthropoda</taxon>
        <taxon>Crustacea</taxon>
        <taxon>Branchiopoda</taxon>
        <taxon>Diplostraca</taxon>
        <taxon>Cladocera</taxon>
        <taxon>Anomopoda</taxon>
        <taxon>Daphniidae</taxon>
        <taxon>Daphnia</taxon>
    </lineage>
</organism>
<gene>
    <name evidence="1" type="ORF">OUZ56_008098</name>
</gene>
<protein>
    <submittedName>
        <fullName evidence="1">Uncharacterized protein</fullName>
    </submittedName>
</protein>
<dbReference type="Proteomes" id="UP001234178">
    <property type="component" value="Unassembled WGS sequence"/>
</dbReference>
<name>A0ABR0ABY3_9CRUS</name>
<dbReference type="EMBL" id="JAOYFB010000037">
    <property type="protein sequence ID" value="KAK4022641.1"/>
    <property type="molecule type" value="Genomic_DNA"/>
</dbReference>
<comment type="caution">
    <text evidence="1">The sequence shown here is derived from an EMBL/GenBank/DDBJ whole genome shotgun (WGS) entry which is preliminary data.</text>
</comment>
<keyword evidence="2" id="KW-1185">Reference proteome</keyword>
<sequence length="65" mass="7221">MKRPASEVLYAYTLLQQPLAIMDVMQVEVEEDKKGRGYGFGVNNPFVLNQTKTSASHGIPPLLQT</sequence>
<accession>A0ABR0ABY3</accession>
<proteinExistence type="predicted"/>
<evidence type="ECO:0000313" key="2">
    <source>
        <dbReference type="Proteomes" id="UP001234178"/>
    </source>
</evidence>
<evidence type="ECO:0000313" key="1">
    <source>
        <dbReference type="EMBL" id="KAK4022641.1"/>
    </source>
</evidence>
<reference evidence="1 2" key="1">
    <citation type="journal article" date="2023" name="Nucleic Acids Res.">
        <title>The hologenome of Daphnia magna reveals possible DNA methylation and microbiome-mediated evolution of the host genome.</title>
        <authorList>
            <person name="Chaturvedi A."/>
            <person name="Li X."/>
            <person name="Dhandapani V."/>
            <person name="Marshall H."/>
            <person name="Kissane S."/>
            <person name="Cuenca-Cambronero M."/>
            <person name="Asole G."/>
            <person name="Calvet F."/>
            <person name="Ruiz-Romero M."/>
            <person name="Marangio P."/>
            <person name="Guigo R."/>
            <person name="Rago D."/>
            <person name="Mirbahai L."/>
            <person name="Eastwood N."/>
            <person name="Colbourne J.K."/>
            <person name="Zhou J."/>
            <person name="Mallon E."/>
            <person name="Orsini L."/>
        </authorList>
    </citation>
    <scope>NUCLEOTIDE SEQUENCE [LARGE SCALE GENOMIC DNA]</scope>
    <source>
        <strain evidence="1">LRV0_1</strain>
    </source>
</reference>